<dbReference type="InterPro" id="IPR051200">
    <property type="entry name" value="Host-pathogen_enzymatic-act"/>
</dbReference>
<protein>
    <recommendedName>
        <fullName evidence="6">Cytochrome c domain-containing protein</fullName>
    </recommendedName>
</protein>
<evidence type="ECO:0000256" key="4">
    <source>
        <dbReference type="PROSITE-ProRule" id="PRU00433"/>
    </source>
</evidence>
<accession>A0A4R1NJ47</accession>
<sequence>MKFKTVAAVAALFAGAVTAYAQEAEIDLRADEPRLSYEDAKVLGKELFDDTAMCSACHGEDATGGEGPAMNIDRILPGQILYNLHANAKMIGVDESFAPITPNKLYAISVYLGELAGLETSEEDLDQLFAGSKKAVQSSQEMSTYMLSRMYNFSSTTKNMWSEVRENWERKSEEGPLKQTYEVEVAGEWEAGEPVFTPEPGKTYFYEAAGVANFVAGPGLKNNQKAESSQMLVGDAQTFETIANKFTDRAMRGDIHTTFASPDGKYIYMNGAKVGEYADVMSPAALLKVDALTLDVVKALDIRGRLHHGQLFQDKYLLVDMFMSDHDGLDVFLMDPETDQVVGGISKDQLGGDTYTAWTDNKHIYVLMAPAGEHAAGFRLGIEFARGDFTNDPTFWIAKLDPETWEVVAEFPFPGIRGDWVTFDASGEHMYVTAGASALVSKMRTDTGEVVWSGVTGPGPYGAELNADESELWVADKGEMTGFYGRTITVFDANTGKQKATLLSAYMVDHVLLSPNGKEMWLTSNGEGKILIYSTETYEKIAEVPMPGSGDPHGLVWVHYDENGESRVVRDQGNFHGGIHPAKGQTLNY</sequence>
<feature type="signal peptide" evidence="5">
    <location>
        <begin position="1"/>
        <end position="21"/>
    </location>
</feature>
<organism evidence="7 8">
    <name type="scientific">Shimia isoporae</name>
    <dbReference type="NCBI Taxonomy" id="647720"/>
    <lineage>
        <taxon>Bacteria</taxon>
        <taxon>Pseudomonadati</taxon>
        <taxon>Pseudomonadota</taxon>
        <taxon>Alphaproteobacteria</taxon>
        <taxon>Rhodobacterales</taxon>
        <taxon>Roseobacteraceae</taxon>
    </lineage>
</organism>
<dbReference type="EMBL" id="SMGR01000001">
    <property type="protein sequence ID" value="TCL08266.1"/>
    <property type="molecule type" value="Genomic_DNA"/>
</dbReference>
<evidence type="ECO:0000259" key="6">
    <source>
        <dbReference type="PROSITE" id="PS51007"/>
    </source>
</evidence>
<keyword evidence="1 4" id="KW-0349">Heme</keyword>
<keyword evidence="3 4" id="KW-0408">Iron</keyword>
<gene>
    <name evidence="7" type="ORF">BXY66_0301</name>
</gene>
<evidence type="ECO:0000256" key="3">
    <source>
        <dbReference type="ARBA" id="ARBA00023004"/>
    </source>
</evidence>
<dbReference type="SUPFAM" id="SSF50969">
    <property type="entry name" value="YVTN repeat-like/Quinoprotein amine dehydrogenase"/>
    <property type="match status" value="1"/>
</dbReference>
<dbReference type="GO" id="GO:0020037">
    <property type="term" value="F:heme binding"/>
    <property type="evidence" value="ECO:0007669"/>
    <property type="project" value="InterPro"/>
</dbReference>
<keyword evidence="8" id="KW-1185">Reference proteome</keyword>
<name>A0A4R1NJ47_9RHOB</name>
<dbReference type="GO" id="GO:0046872">
    <property type="term" value="F:metal ion binding"/>
    <property type="evidence" value="ECO:0007669"/>
    <property type="project" value="UniProtKB-KW"/>
</dbReference>
<evidence type="ECO:0000256" key="5">
    <source>
        <dbReference type="SAM" id="SignalP"/>
    </source>
</evidence>
<evidence type="ECO:0000313" key="7">
    <source>
        <dbReference type="EMBL" id="TCL08266.1"/>
    </source>
</evidence>
<dbReference type="Proteomes" id="UP000295673">
    <property type="component" value="Unassembled WGS sequence"/>
</dbReference>
<dbReference type="PANTHER" id="PTHR47197:SF3">
    <property type="entry name" value="DIHYDRO-HEME D1 DEHYDROGENASE"/>
    <property type="match status" value="1"/>
</dbReference>
<dbReference type="InterPro" id="IPR015943">
    <property type="entry name" value="WD40/YVTN_repeat-like_dom_sf"/>
</dbReference>
<dbReference type="Gene3D" id="1.10.760.10">
    <property type="entry name" value="Cytochrome c-like domain"/>
    <property type="match status" value="1"/>
</dbReference>
<evidence type="ECO:0000256" key="2">
    <source>
        <dbReference type="ARBA" id="ARBA00022723"/>
    </source>
</evidence>
<dbReference type="RefSeq" id="WP_132858408.1">
    <property type="nucleotide sequence ID" value="NZ_SMGR01000001.1"/>
</dbReference>
<reference evidence="7 8" key="1">
    <citation type="submission" date="2019-03" db="EMBL/GenBank/DDBJ databases">
        <title>Genomic Encyclopedia of Archaeal and Bacterial Type Strains, Phase II (KMG-II): from individual species to whole genera.</title>
        <authorList>
            <person name="Goeker M."/>
        </authorList>
    </citation>
    <scope>NUCLEOTIDE SEQUENCE [LARGE SCALE GENOMIC DNA]</scope>
    <source>
        <strain evidence="7 8">DSM 26433</strain>
    </source>
</reference>
<evidence type="ECO:0000256" key="1">
    <source>
        <dbReference type="ARBA" id="ARBA00022617"/>
    </source>
</evidence>
<dbReference type="AlphaFoldDB" id="A0A4R1NJ47"/>
<keyword evidence="2 4" id="KW-0479">Metal-binding</keyword>
<feature type="domain" description="Cytochrome c" evidence="6">
    <location>
        <begin position="39"/>
        <end position="116"/>
    </location>
</feature>
<dbReference type="PANTHER" id="PTHR47197">
    <property type="entry name" value="PROTEIN NIRF"/>
    <property type="match status" value="1"/>
</dbReference>
<keyword evidence="5" id="KW-0732">Signal</keyword>
<comment type="caution">
    <text evidence="7">The sequence shown here is derived from an EMBL/GenBank/DDBJ whole genome shotgun (WGS) entry which is preliminary data.</text>
</comment>
<proteinExistence type="predicted"/>
<dbReference type="InterPro" id="IPR011044">
    <property type="entry name" value="Quino_amine_DH_bsu"/>
</dbReference>
<dbReference type="InterPro" id="IPR009056">
    <property type="entry name" value="Cyt_c-like_dom"/>
</dbReference>
<dbReference type="GO" id="GO:0009055">
    <property type="term" value="F:electron transfer activity"/>
    <property type="evidence" value="ECO:0007669"/>
    <property type="project" value="InterPro"/>
</dbReference>
<dbReference type="InterPro" id="IPR036909">
    <property type="entry name" value="Cyt_c-like_dom_sf"/>
</dbReference>
<dbReference type="Gene3D" id="2.130.10.10">
    <property type="entry name" value="YVTN repeat-like/Quinoprotein amine dehydrogenase"/>
    <property type="match status" value="1"/>
</dbReference>
<evidence type="ECO:0000313" key="8">
    <source>
        <dbReference type="Proteomes" id="UP000295673"/>
    </source>
</evidence>
<dbReference type="SUPFAM" id="SSF46626">
    <property type="entry name" value="Cytochrome c"/>
    <property type="match status" value="1"/>
</dbReference>
<dbReference type="PROSITE" id="PS51007">
    <property type="entry name" value="CYTC"/>
    <property type="match status" value="1"/>
</dbReference>
<dbReference type="OrthoDB" id="145213at2"/>
<feature type="chain" id="PRO_5020685989" description="Cytochrome c domain-containing protein" evidence="5">
    <location>
        <begin position="22"/>
        <end position="589"/>
    </location>
</feature>